<organism evidence="1 2">
    <name type="scientific">Streptomyces phage BillNye</name>
    <dbReference type="NCBI Taxonomy" id="2079426"/>
    <lineage>
        <taxon>Viruses</taxon>
        <taxon>Duplodnaviria</taxon>
        <taxon>Heunggongvirae</taxon>
        <taxon>Uroviricota</taxon>
        <taxon>Caudoviricetes</taxon>
        <taxon>Stanwilliamsviridae</taxon>
        <taxon>Loccivirinae</taxon>
        <taxon>Wilnyevirus</taxon>
        <taxon>Wilnyevirus billnye</taxon>
    </lineage>
</organism>
<gene>
    <name evidence="1" type="ORF">SEA_BILLNYE_196</name>
</gene>
<accession>A0A2L1IW13</accession>
<dbReference type="EMBL" id="MG757153">
    <property type="protein sequence ID" value="AVD99368.1"/>
    <property type="molecule type" value="Genomic_DNA"/>
</dbReference>
<evidence type="ECO:0000313" key="2">
    <source>
        <dbReference type="Proteomes" id="UP000241925"/>
    </source>
</evidence>
<keyword evidence="2" id="KW-1185">Reference proteome</keyword>
<sequence length="66" mass="7256">MCEPVQKEIDPAVGPCVCGDSVWSAVGHCPGKDGDLRAYYSCPRREGLFKIGELLPESSYLKRHGF</sequence>
<dbReference type="Proteomes" id="UP000241925">
    <property type="component" value="Segment"/>
</dbReference>
<name>A0A2L1IW13_9CAUD</name>
<reference evidence="1 2" key="1">
    <citation type="submission" date="2018-01" db="EMBL/GenBank/DDBJ databases">
        <authorList>
            <person name="Grinwald M.F."/>
            <person name="Tasoff P."/>
            <person name="Simpson K.F."/>
            <person name="Vasser A."/>
            <person name="Shaffer C.D."/>
            <person name="Weston-Hafer K.A."/>
            <person name="Russell D.A."/>
            <person name="Pope W.H."/>
            <person name="Jacobs-Sera D."/>
            <person name="Hendrix R.W."/>
            <person name="Hatfull G.F."/>
        </authorList>
    </citation>
    <scope>NUCLEOTIDE SEQUENCE [LARGE SCALE GENOMIC DNA]</scope>
</reference>
<evidence type="ECO:0000313" key="1">
    <source>
        <dbReference type="EMBL" id="AVD99368.1"/>
    </source>
</evidence>
<proteinExistence type="predicted"/>
<protein>
    <submittedName>
        <fullName evidence="1">Uncharacterized protein</fullName>
    </submittedName>
</protein>